<evidence type="ECO:0000313" key="5">
    <source>
        <dbReference type="Proteomes" id="UP001398420"/>
    </source>
</evidence>
<name>A0ABU9LK62_9BACL</name>
<evidence type="ECO:0000313" key="4">
    <source>
        <dbReference type="EMBL" id="MEL5987247.1"/>
    </source>
</evidence>
<feature type="transmembrane region" description="Helical" evidence="2">
    <location>
        <begin position="75"/>
        <end position="95"/>
    </location>
</feature>
<gene>
    <name evidence="4" type="ORF">AAF454_02260</name>
</gene>
<dbReference type="CDD" id="cd05121">
    <property type="entry name" value="ABC1_ADCK3-like"/>
    <property type="match status" value="1"/>
</dbReference>
<dbReference type="Pfam" id="PF03109">
    <property type="entry name" value="ABC1"/>
    <property type="match status" value="1"/>
</dbReference>
<dbReference type="Gene3D" id="3.30.200.20">
    <property type="entry name" value="Phosphorylase Kinase, domain 1"/>
    <property type="match status" value="1"/>
</dbReference>
<feature type="transmembrane region" description="Helical" evidence="2">
    <location>
        <begin position="6"/>
        <end position="27"/>
    </location>
</feature>
<dbReference type="PANTHER" id="PTHR10566:SF113">
    <property type="entry name" value="PROTEIN ACTIVITY OF BC1 COMPLEX KINASE 7, CHLOROPLASTIC"/>
    <property type="match status" value="1"/>
</dbReference>
<organism evidence="4 5">
    <name type="scientific">Kurthia gibsonii</name>
    <dbReference type="NCBI Taxonomy" id="33946"/>
    <lineage>
        <taxon>Bacteria</taxon>
        <taxon>Bacillati</taxon>
        <taxon>Bacillota</taxon>
        <taxon>Bacilli</taxon>
        <taxon>Bacillales</taxon>
        <taxon>Caryophanaceae</taxon>
        <taxon>Kurthia</taxon>
    </lineage>
</organism>
<comment type="caution">
    <text evidence="4">The sequence shown here is derived from an EMBL/GenBank/DDBJ whole genome shotgun (WGS) entry which is preliminary data.</text>
</comment>
<keyword evidence="2" id="KW-1133">Transmembrane helix</keyword>
<dbReference type="PANTHER" id="PTHR10566">
    <property type="entry name" value="CHAPERONE-ACTIVITY OF BC1 COMPLEX CABC1 -RELATED"/>
    <property type="match status" value="1"/>
</dbReference>
<accession>A0ABU9LK62</accession>
<dbReference type="PROSITE" id="PS50011">
    <property type="entry name" value="PROTEIN_KINASE_DOM"/>
    <property type="match status" value="1"/>
</dbReference>
<dbReference type="Gene3D" id="1.10.510.10">
    <property type="entry name" value="Transferase(Phosphotransferase) domain 1"/>
    <property type="match status" value="1"/>
</dbReference>
<feature type="transmembrane region" description="Helical" evidence="2">
    <location>
        <begin position="630"/>
        <end position="652"/>
    </location>
</feature>
<evidence type="ECO:0000256" key="1">
    <source>
        <dbReference type="ARBA" id="ARBA00009670"/>
    </source>
</evidence>
<evidence type="ECO:0000259" key="3">
    <source>
        <dbReference type="PROSITE" id="PS50011"/>
    </source>
</evidence>
<proteinExistence type="inferred from homology"/>
<feature type="transmembrane region" description="Helical" evidence="2">
    <location>
        <begin position="601"/>
        <end position="624"/>
    </location>
</feature>
<protein>
    <submittedName>
        <fullName evidence="4">AarF/UbiB family protein</fullName>
    </submittedName>
</protein>
<keyword evidence="2" id="KW-0472">Membrane</keyword>
<reference evidence="4 5" key="1">
    <citation type="submission" date="2024-04" db="EMBL/GenBank/DDBJ databases">
        <authorList>
            <person name="Wu Y.S."/>
            <person name="Zhang L."/>
        </authorList>
    </citation>
    <scope>NUCLEOTIDE SEQUENCE [LARGE SCALE GENOMIC DNA]</scope>
    <source>
        <strain evidence="4 5">KG-01</strain>
    </source>
</reference>
<dbReference type="SUPFAM" id="SSF56112">
    <property type="entry name" value="Protein kinase-like (PK-like)"/>
    <property type="match status" value="1"/>
</dbReference>
<evidence type="ECO:0000256" key="2">
    <source>
        <dbReference type="SAM" id="Phobius"/>
    </source>
</evidence>
<comment type="similarity">
    <text evidence="1">Belongs to the protein kinase superfamily. ADCK protein kinase family.</text>
</comment>
<dbReference type="InterPro" id="IPR011009">
    <property type="entry name" value="Kinase-like_dom_sf"/>
</dbReference>
<feature type="domain" description="Protein kinase" evidence="3">
    <location>
        <begin position="222"/>
        <end position="554"/>
    </location>
</feature>
<sequence>MIQFLSWFIQFTLVGVLIYFFTGRLIGTRLSIFKRLFAVGLSVTITSVIYWYMFIQHRKDYYTPIEDESMFFSTLIWFASLLLITMLLHLVLELFEPVHISSAEQAKQNIFARIMTRWRLQRRLTSVLRIAFKYGIGRAFGIWRTSEAERKNAHSFRMMLEECDGIFIKFGQMLSTRKDLLPEAFTTELAELQQNIKPIPKEAISMRMQSVLGEDWEKTFDRFDFEPLASGSIGQVHQATLSGTYEKVVVKILRPDIADLLQRDLDLLISFAHWLTEESQWAENLNFAELAQNFAKGMREEIDFCIELKNMEQITNSTLDSKYPVVIPKVYSHMSNSSVLVMEYIDGVKITEADETLYRNGVTKEEALTQLFGSFLSQVMKAGIFHGDPHPGNVHIVKNTGQVALLDFGAVGRISKGQQQGIKTLFLGYHRGNARIVVDSLKHLVENDEHAKDPGFEQSVSQLLVEMAYLDHISTSQVVQSLFKIVQKHHMRLFPMVGIALRALVTLEGTIQSVSKDFDAFKEASDFAKDTAKIHEPIEKVKSLKQLAQEEIFLAWPVIKEIPYRVDQIARTIEKGEVKVKMDFTSSETNKAFLVKWLSQFLLLLVAITFGVLSVGILAVAQIIQNSYVVYLNTAAYLGLFLSLLLLVRLALQVIRDSKRNI</sequence>
<feature type="transmembrane region" description="Helical" evidence="2">
    <location>
        <begin position="36"/>
        <end position="55"/>
    </location>
</feature>
<dbReference type="InterPro" id="IPR050154">
    <property type="entry name" value="UbiB_kinase"/>
</dbReference>
<dbReference type="EMBL" id="JBCEWA010000002">
    <property type="protein sequence ID" value="MEL5987247.1"/>
    <property type="molecule type" value="Genomic_DNA"/>
</dbReference>
<keyword evidence="5" id="KW-1185">Reference proteome</keyword>
<keyword evidence="2" id="KW-0812">Transmembrane</keyword>
<dbReference type="InterPro" id="IPR000719">
    <property type="entry name" value="Prot_kinase_dom"/>
</dbReference>
<dbReference type="RefSeq" id="WP_068452600.1">
    <property type="nucleotide sequence ID" value="NZ_CP147847.1"/>
</dbReference>
<dbReference type="Proteomes" id="UP001398420">
    <property type="component" value="Unassembled WGS sequence"/>
</dbReference>
<dbReference type="InterPro" id="IPR004147">
    <property type="entry name" value="ABC1_dom"/>
</dbReference>